<name>A0ABP7AH39_9MICO</name>
<feature type="transmembrane region" description="Helical" evidence="1">
    <location>
        <begin position="69"/>
        <end position="92"/>
    </location>
</feature>
<dbReference type="Proteomes" id="UP001501697">
    <property type="component" value="Unassembled WGS sequence"/>
</dbReference>
<keyword evidence="1" id="KW-1133">Transmembrane helix</keyword>
<dbReference type="RefSeq" id="WP_344737251.1">
    <property type="nucleotide sequence ID" value="NZ_BAAAYU010000005.1"/>
</dbReference>
<feature type="transmembrane region" description="Helical" evidence="1">
    <location>
        <begin position="150"/>
        <end position="171"/>
    </location>
</feature>
<protein>
    <submittedName>
        <fullName evidence="2">DUF4386 domain-containing protein</fullName>
    </submittedName>
</protein>
<proteinExistence type="predicted"/>
<dbReference type="InterPro" id="IPR025495">
    <property type="entry name" value="DUF4386"/>
</dbReference>
<feature type="transmembrane region" description="Helical" evidence="1">
    <location>
        <begin position="207"/>
        <end position="232"/>
    </location>
</feature>
<accession>A0ABP7AH39</accession>
<keyword evidence="3" id="KW-1185">Reference proteome</keyword>
<organism evidence="2 3">
    <name type="scientific">Microbacterium awajiense</name>
    <dbReference type="NCBI Taxonomy" id="415214"/>
    <lineage>
        <taxon>Bacteria</taxon>
        <taxon>Bacillati</taxon>
        <taxon>Actinomycetota</taxon>
        <taxon>Actinomycetes</taxon>
        <taxon>Micrococcales</taxon>
        <taxon>Microbacteriaceae</taxon>
        <taxon>Microbacterium</taxon>
    </lineage>
</organism>
<dbReference type="Pfam" id="PF14329">
    <property type="entry name" value="DUF4386"/>
    <property type="match status" value="1"/>
</dbReference>
<evidence type="ECO:0000256" key="1">
    <source>
        <dbReference type="SAM" id="Phobius"/>
    </source>
</evidence>
<gene>
    <name evidence="2" type="ORF">GCM10022200_13780</name>
</gene>
<evidence type="ECO:0000313" key="2">
    <source>
        <dbReference type="EMBL" id="GAA3632145.1"/>
    </source>
</evidence>
<comment type="caution">
    <text evidence="2">The sequence shown here is derived from an EMBL/GenBank/DDBJ whole genome shotgun (WGS) entry which is preliminary data.</text>
</comment>
<feature type="transmembrane region" description="Helical" evidence="1">
    <location>
        <begin position="104"/>
        <end position="124"/>
    </location>
</feature>
<reference evidence="3" key="1">
    <citation type="journal article" date="2019" name="Int. J. Syst. Evol. Microbiol.">
        <title>The Global Catalogue of Microorganisms (GCM) 10K type strain sequencing project: providing services to taxonomists for standard genome sequencing and annotation.</title>
        <authorList>
            <consortium name="The Broad Institute Genomics Platform"/>
            <consortium name="The Broad Institute Genome Sequencing Center for Infectious Disease"/>
            <person name="Wu L."/>
            <person name="Ma J."/>
        </authorList>
    </citation>
    <scope>NUCLEOTIDE SEQUENCE [LARGE SCALE GENOMIC DNA]</scope>
    <source>
        <strain evidence="3">JCM 16544</strain>
    </source>
</reference>
<dbReference type="EMBL" id="BAAAYU010000005">
    <property type="protein sequence ID" value="GAA3632145.1"/>
    <property type="molecule type" value="Genomic_DNA"/>
</dbReference>
<feature type="transmembrane region" description="Helical" evidence="1">
    <location>
        <begin position="21"/>
        <end position="49"/>
    </location>
</feature>
<sequence>MTTATATTAAIRGTDTPSATAALWAGIGYAILFVAAIAANFGVVTSITAAGDPTAMVDAIAADPTAFRFTVLAFGVIFVLDVVIAWGLHVLLRPTGEMRSLLAAWMRLAYTVLLGVAVGLMHLAGQVATGALPVTDATGTTALLMAGFDITWIVGLAAFGVHLLVIGWILVRSRVAPRILGIGLMIAGAAYIADTVAHLLVADYTAIADVMLAIVAVPSMLAELGLTVWLFLAARRVRTGRPLGRAYIVAA</sequence>
<evidence type="ECO:0000313" key="3">
    <source>
        <dbReference type="Proteomes" id="UP001501697"/>
    </source>
</evidence>
<keyword evidence="1" id="KW-0472">Membrane</keyword>
<feature type="transmembrane region" description="Helical" evidence="1">
    <location>
        <begin position="178"/>
        <end position="201"/>
    </location>
</feature>
<keyword evidence="1" id="KW-0812">Transmembrane</keyword>